<protein>
    <recommendedName>
        <fullName evidence="5">Glycerate kinase</fullName>
    </recommendedName>
</protein>
<evidence type="ECO:0000313" key="4">
    <source>
        <dbReference type="Proteomes" id="UP000026714"/>
    </source>
</evidence>
<evidence type="ECO:0008006" key="5">
    <source>
        <dbReference type="Google" id="ProtNLM"/>
    </source>
</evidence>
<keyword evidence="2" id="KW-0472">Membrane</keyword>
<name>A0A059KR26_9BURK</name>
<dbReference type="EMBL" id="AZRA01000023">
    <property type="protein sequence ID" value="KDB53523.1"/>
    <property type="molecule type" value="Genomic_DNA"/>
</dbReference>
<feature type="compositionally biased region" description="Low complexity" evidence="1">
    <location>
        <begin position="131"/>
        <end position="154"/>
    </location>
</feature>
<gene>
    <name evidence="3" type="ORF">X805_08880</name>
</gene>
<dbReference type="AlphaFoldDB" id="A0A059KR26"/>
<dbReference type="RefSeq" id="WP_076459023.1">
    <property type="nucleotide sequence ID" value="NZ_AZRA01000023.1"/>
</dbReference>
<dbReference type="Proteomes" id="UP000026714">
    <property type="component" value="Unassembled WGS sequence"/>
</dbReference>
<feature type="region of interest" description="Disordered" evidence="1">
    <location>
        <begin position="125"/>
        <end position="154"/>
    </location>
</feature>
<evidence type="ECO:0000256" key="1">
    <source>
        <dbReference type="SAM" id="MobiDB-lite"/>
    </source>
</evidence>
<keyword evidence="4" id="KW-1185">Reference proteome</keyword>
<reference evidence="3 4" key="1">
    <citation type="journal article" date="2014" name="FEMS Microbiol. Ecol.">
        <title>Sphaerotilus natans encrusted with nanoball-shaped Fe(III) oxide minerals formed by nitrate-reducing mixotrophic Fe(II) oxidation.</title>
        <authorList>
            <person name="Park S."/>
            <person name="Kim D.H."/>
            <person name="Lee J.H."/>
            <person name="Hur H.G."/>
        </authorList>
    </citation>
    <scope>NUCLEOTIDE SEQUENCE [LARGE SCALE GENOMIC DNA]</scope>
    <source>
        <strain evidence="3 4">DSM 6575</strain>
    </source>
</reference>
<dbReference type="eggNOG" id="ENOG5031HYC">
    <property type="taxonomic scope" value="Bacteria"/>
</dbReference>
<evidence type="ECO:0000256" key="2">
    <source>
        <dbReference type="SAM" id="Phobius"/>
    </source>
</evidence>
<evidence type="ECO:0000313" key="3">
    <source>
        <dbReference type="EMBL" id="KDB53523.1"/>
    </source>
</evidence>
<keyword evidence="2" id="KW-1133">Transmembrane helix</keyword>
<accession>A0A059KR26</accession>
<sequence length="154" mass="16571">MKVSNQRLLNATLVAAALIAGWTMLGWQGVVLAITVIGFWMVLQFNRATRQMRNVADRPKGMVDSVVTLQSKLGHGMSMADVLSITNSLGQRVQGTHGDWMWRDSYGNQIVVTFRRGGVERWAATRTDGGSAPQAMPEAATAASASRQPNAAAA</sequence>
<proteinExistence type="predicted"/>
<feature type="transmembrane region" description="Helical" evidence="2">
    <location>
        <begin position="12"/>
        <end position="43"/>
    </location>
</feature>
<organism evidence="3 4">
    <name type="scientific">Sphaerotilus natans subsp. natans DSM 6575</name>
    <dbReference type="NCBI Taxonomy" id="1286631"/>
    <lineage>
        <taxon>Bacteria</taxon>
        <taxon>Pseudomonadati</taxon>
        <taxon>Pseudomonadota</taxon>
        <taxon>Betaproteobacteria</taxon>
        <taxon>Burkholderiales</taxon>
        <taxon>Sphaerotilaceae</taxon>
        <taxon>Sphaerotilus</taxon>
    </lineage>
</organism>
<keyword evidence="2" id="KW-0812">Transmembrane</keyword>
<comment type="caution">
    <text evidence="3">The sequence shown here is derived from an EMBL/GenBank/DDBJ whole genome shotgun (WGS) entry which is preliminary data.</text>
</comment>